<comment type="caution">
    <text evidence="11">Lacks conserved residue(s) required for the propagation of feature annotation.</text>
</comment>
<dbReference type="PANTHER" id="PTHR20208:SF10">
    <property type="entry name" value="STRUCTURE-SPECIFIC ENDONUCLEASE SUBUNIT SLX1"/>
    <property type="match status" value="1"/>
</dbReference>
<keyword evidence="1 11" id="KW-0540">Nuclease</keyword>
<evidence type="ECO:0000256" key="1">
    <source>
        <dbReference type="ARBA" id="ARBA00022722"/>
    </source>
</evidence>
<evidence type="ECO:0000256" key="8">
    <source>
        <dbReference type="ARBA" id="ARBA00023172"/>
    </source>
</evidence>
<dbReference type="EC" id="3.1.-.-" evidence="11"/>
<dbReference type="SMART" id="SM00465">
    <property type="entry name" value="GIYc"/>
    <property type="match status" value="1"/>
</dbReference>
<dbReference type="InterPro" id="IPR035901">
    <property type="entry name" value="GIY-YIG_endonuc_sf"/>
</dbReference>
<dbReference type="GO" id="GO:0000724">
    <property type="term" value="P:double-strand break repair via homologous recombination"/>
    <property type="evidence" value="ECO:0007669"/>
    <property type="project" value="TreeGrafter"/>
</dbReference>
<evidence type="ECO:0000256" key="11">
    <source>
        <dbReference type="HAMAP-Rule" id="MF_03100"/>
    </source>
</evidence>
<keyword evidence="14" id="KW-1185">Reference proteome</keyword>
<keyword evidence="10 11" id="KW-0539">Nucleus</keyword>
<evidence type="ECO:0000256" key="9">
    <source>
        <dbReference type="ARBA" id="ARBA00023204"/>
    </source>
</evidence>
<evidence type="ECO:0000313" key="15">
    <source>
        <dbReference type="WBParaSite" id="Pan_g22379.t1"/>
    </source>
</evidence>
<evidence type="ECO:0000259" key="13">
    <source>
        <dbReference type="PROSITE" id="PS50164"/>
    </source>
</evidence>
<dbReference type="Gene3D" id="3.30.40.10">
    <property type="entry name" value="Zinc/RING finger domain, C3HC4 (zinc finger)"/>
    <property type="match status" value="1"/>
</dbReference>
<dbReference type="AlphaFoldDB" id="A0A7E4VML1"/>
<evidence type="ECO:0000256" key="7">
    <source>
        <dbReference type="ARBA" id="ARBA00022833"/>
    </source>
</evidence>
<keyword evidence="3 11" id="KW-0255">Endonuclease</keyword>
<comment type="subcellular location">
    <subcellularLocation>
        <location evidence="11">Nucleus</location>
    </subcellularLocation>
</comment>
<dbReference type="CDD" id="cd10455">
    <property type="entry name" value="GIY-YIG_SLX1"/>
    <property type="match status" value="1"/>
</dbReference>
<keyword evidence="5" id="KW-0863">Zinc-finger</keyword>
<keyword evidence="6 11" id="KW-0378">Hydrolase</keyword>
<keyword evidence="9 11" id="KW-0234">DNA repair</keyword>
<reference evidence="14" key="1">
    <citation type="journal article" date="2013" name="Genetics">
        <title>The draft genome and transcriptome of Panagrellus redivivus are shaped by the harsh demands of a free-living lifestyle.</title>
        <authorList>
            <person name="Srinivasan J."/>
            <person name="Dillman A.R."/>
            <person name="Macchietto M.G."/>
            <person name="Heikkinen L."/>
            <person name="Lakso M."/>
            <person name="Fracchia K.M."/>
            <person name="Antoshechkin I."/>
            <person name="Mortazavi A."/>
            <person name="Wong G."/>
            <person name="Sternberg P.W."/>
        </authorList>
    </citation>
    <scope>NUCLEOTIDE SEQUENCE [LARGE SCALE GENOMIC DNA]</scope>
    <source>
        <strain evidence="14">MT8872</strain>
    </source>
</reference>
<dbReference type="GO" id="GO:0008270">
    <property type="term" value="F:zinc ion binding"/>
    <property type="evidence" value="ECO:0007669"/>
    <property type="project" value="UniProtKB-KW"/>
</dbReference>
<protein>
    <recommendedName>
        <fullName evidence="11">Structure-specific endonuclease subunit SLX1 homolog</fullName>
        <ecNumber evidence="11">3.1.-.-</ecNumber>
    </recommendedName>
</protein>
<accession>A0A7E4VML1</accession>
<dbReference type="Pfam" id="PF21202">
    <property type="entry name" value="SLX1_C"/>
    <property type="match status" value="1"/>
</dbReference>
<comment type="subunit">
    <text evidence="11">Forms a heterodimer with a member of the SLX4 family.</text>
</comment>
<keyword evidence="2" id="KW-0479">Metal-binding</keyword>
<proteinExistence type="inferred from homology"/>
<evidence type="ECO:0000256" key="12">
    <source>
        <dbReference type="SAM" id="MobiDB-lite"/>
    </source>
</evidence>
<evidence type="ECO:0000256" key="4">
    <source>
        <dbReference type="ARBA" id="ARBA00022763"/>
    </source>
</evidence>
<reference evidence="15" key="2">
    <citation type="submission" date="2020-10" db="UniProtKB">
        <authorList>
            <consortium name="WormBaseParasite"/>
        </authorList>
    </citation>
    <scope>IDENTIFICATION</scope>
</reference>
<keyword evidence="8 11" id="KW-0233">DNA recombination</keyword>
<dbReference type="InterPro" id="IPR027520">
    <property type="entry name" value="Slx1"/>
</dbReference>
<dbReference type="PROSITE" id="PS50164">
    <property type="entry name" value="GIY_YIG"/>
    <property type="match status" value="1"/>
</dbReference>
<dbReference type="InterPro" id="IPR050381">
    <property type="entry name" value="SLX1_endonuclease"/>
</dbReference>
<keyword evidence="4 11" id="KW-0227">DNA damage</keyword>
<feature type="domain" description="GIY-YIG" evidence="13">
    <location>
        <begin position="127"/>
        <end position="214"/>
    </location>
</feature>
<feature type="region of interest" description="Disordered" evidence="12">
    <location>
        <begin position="65"/>
        <end position="89"/>
    </location>
</feature>
<dbReference type="InterPro" id="IPR013083">
    <property type="entry name" value="Znf_RING/FYVE/PHD"/>
</dbReference>
<dbReference type="FunFam" id="3.40.1440.10:FF:000008">
    <property type="entry name" value="Structure-specific endonuclease subunit SLX1 homolog"/>
    <property type="match status" value="1"/>
</dbReference>
<evidence type="ECO:0000256" key="10">
    <source>
        <dbReference type="ARBA" id="ARBA00023242"/>
    </source>
</evidence>
<dbReference type="Gene3D" id="3.40.1440.10">
    <property type="entry name" value="GIY-YIG endonuclease"/>
    <property type="match status" value="1"/>
</dbReference>
<comment type="similarity">
    <text evidence="11">Belongs to the SLX1 family.</text>
</comment>
<dbReference type="GO" id="GO:0033557">
    <property type="term" value="C:Slx1-Slx4 complex"/>
    <property type="evidence" value="ECO:0007669"/>
    <property type="project" value="UniProtKB-UniRule"/>
</dbReference>
<dbReference type="GO" id="GO:0008821">
    <property type="term" value="F:crossover junction DNA endonuclease activity"/>
    <property type="evidence" value="ECO:0007669"/>
    <property type="project" value="TreeGrafter"/>
</dbReference>
<dbReference type="Proteomes" id="UP000492821">
    <property type="component" value="Unassembled WGS sequence"/>
</dbReference>
<evidence type="ECO:0000256" key="2">
    <source>
        <dbReference type="ARBA" id="ARBA00022723"/>
    </source>
</evidence>
<comment type="function">
    <text evidence="11">Catalytic subunit of a heterodimeric structure-specific endonuclease that resolves DNA secondary structures generated during DNA repair and recombination. Has endonuclease activity towards branched DNA substrates, introducing single-strand cuts in duplex DNA close to junctions with ss-DNA.</text>
</comment>
<dbReference type="HAMAP" id="MF_03100">
    <property type="entry name" value="Endonuc_su_Slx1"/>
    <property type="match status" value="1"/>
</dbReference>
<dbReference type="Pfam" id="PF01541">
    <property type="entry name" value="GIY-YIG"/>
    <property type="match status" value="1"/>
</dbReference>
<sequence length="397" mass="44610">MAYDNENYDFDFGDMDFLDMSYRPTTSDEPVIAPPPVSMKSPAAATSVAQFSFGYRSPEVVTLDFDDEPGPSTRVTPPRKVKSPVKTTKATKLAIPENVPFSELASTAFGGSPTKAASASSTSVEYEFFGVYCLISRSPVPNYKNRCYIGYTVDPNRRIRQHNAGKHAGGAKKTSDRGPWDMVCIVHGFPNSVAALGFEWAWQNPAKSRRLKLLNLKKKPKESQFAFRLRIVCHMLNTDPWKRLSLTFRWLIPSEEIPFPTEIPPPKHVTKRYGLVEKQTVDVPQTVAGFQRISDCYLCRKPIESLSQFVRCQQIALCSTAHFHMTCLAEKILREASEFEDALFPIEGRCPRCFSSWQWGQLITDQRALIAISTVAKDNLKIAHSERLIPRSGKSTS</sequence>
<dbReference type="WBParaSite" id="Pan_g22379.t1">
    <property type="protein sequence ID" value="Pan_g22379.t1"/>
    <property type="gene ID" value="Pan_g22379"/>
</dbReference>
<evidence type="ECO:0000313" key="14">
    <source>
        <dbReference type="Proteomes" id="UP000492821"/>
    </source>
</evidence>
<keyword evidence="7" id="KW-0862">Zinc</keyword>
<dbReference type="InterPro" id="IPR048749">
    <property type="entry name" value="SLX1_C"/>
</dbReference>
<evidence type="ECO:0000256" key="6">
    <source>
        <dbReference type="ARBA" id="ARBA00022801"/>
    </source>
</evidence>
<evidence type="ECO:0000256" key="3">
    <source>
        <dbReference type="ARBA" id="ARBA00022759"/>
    </source>
</evidence>
<name>A0A7E4VML1_PANRE</name>
<dbReference type="PANTHER" id="PTHR20208">
    <property type="entry name" value="STRUCTURE-SPECIFIC ENDONUCLEASE SUBUNIT SLX1"/>
    <property type="match status" value="1"/>
</dbReference>
<evidence type="ECO:0000256" key="5">
    <source>
        <dbReference type="ARBA" id="ARBA00022771"/>
    </source>
</evidence>
<dbReference type="GO" id="GO:0017108">
    <property type="term" value="F:5'-flap endonuclease activity"/>
    <property type="evidence" value="ECO:0007669"/>
    <property type="project" value="InterPro"/>
</dbReference>
<organism evidence="14 15">
    <name type="scientific">Panagrellus redivivus</name>
    <name type="common">Microworm</name>
    <dbReference type="NCBI Taxonomy" id="6233"/>
    <lineage>
        <taxon>Eukaryota</taxon>
        <taxon>Metazoa</taxon>
        <taxon>Ecdysozoa</taxon>
        <taxon>Nematoda</taxon>
        <taxon>Chromadorea</taxon>
        <taxon>Rhabditida</taxon>
        <taxon>Tylenchina</taxon>
        <taxon>Panagrolaimomorpha</taxon>
        <taxon>Panagrolaimoidea</taxon>
        <taxon>Panagrolaimidae</taxon>
        <taxon>Panagrellus</taxon>
    </lineage>
</organism>
<dbReference type="InterPro" id="IPR000305">
    <property type="entry name" value="GIY-YIG_endonuc"/>
</dbReference>
<comment type="cofactor">
    <cofactor evidence="11">
        <name>a divalent metal cation</name>
        <dbReference type="ChEBI" id="CHEBI:60240"/>
    </cofactor>
</comment>